<evidence type="ECO:0000313" key="5">
    <source>
        <dbReference type="Proteomes" id="UP000298252"/>
    </source>
</evidence>
<dbReference type="Proteomes" id="UP000298252">
    <property type="component" value="Unassembled WGS sequence"/>
</dbReference>
<dbReference type="Proteomes" id="UP000199639">
    <property type="component" value="Unassembled WGS sequence"/>
</dbReference>
<dbReference type="AlphaFoldDB" id="A0A4R8V1D2"/>
<gene>
    <name evidence="3" type="ORF">E3O21_14080</name>
    <name evidence="2" type="ORF">SAMN05216368_104114</name>
</gene>
<protein>
    <recommendedName>
        <fullName evidence="6">DUF1648 domain-containing protein</fullName>
    </recommendedName>
</protein>
<feature type="transmembrane region" description="Helical" evidence="1">
    <location>
        <begin position="60"/>
        <end position="81"/>
    </location>
</feature>
<evidence type="ECO:0000256" key="1">
    <source>
        <dbReference type="SAM" id="Phobius"/>
    </source>
</evidence>
<proteinExistence type="predicted"/>
<organism evidence="2 4">
    <name type="scientific">Cryobacterium flavum</name>
    <dbReference type="NCBI Taxonomy" id="1424659"/>
    <lineage>
        <taxon>Bacteria</taxon>
        <taxon>Bacillati</taxon>
        <taxon>Actinomycetota</taxon>
        <taxon>Actinomycetes</taxon>
        <taxon>Micrococcales</taxon>
        <taxon>Microbacteriaceae</taxon>
        <taxon>Cryobacterium</taxon>
    </lineage>
</organism>
<evidence type="ECO:0000313" key="2">
    <source>
        <dbReference type="EMBL" id="SDN18523.1"/>
    </source>
</evidence>
<keyword evidence="1" id="KW-0472">Membrane</keyword>
<keyword evidence="1" id="KW-1133">Transmembrane helix</keyword>
<accession>A0A4R8V1D2</accession>
<dbReference type="RefSeq" id="WP_092339983.1">
    <property type="nucleotide sequence ID" value="NZ_FNIB01000004.1"/>
</dbReference>
<reference evidence="3 5" key="2">
    <citation type="submission" date="2019-03" db="EMBL/GenBank/DDBJ databases">
        <title>Genomics of glacier-inhabiting Cryobacterium strains.</title>
        <authorList>
            <person name="Liu Q."/>
            <person name="Xin Y.-H."/>
        </authorList>
    </citation>
    <scope>NUCLEOTIDE SEQUENCE [LARGE SCALE GENOMIC DNA]</scope>
    <source>
        <strain evidence="3 5">Hh8</strain>
    </source>
</reference>
<evidence type="ECO:0008006" key="6">
    <source>
        <dbReference type="Google" id="ProtNLM"/>
    </source>
</evidence>
<evidence type="ECO:0000313" key="3">
    <source>
        <dbReference type="EMBL" id="TFB74498.1"/>
    </source>
</evidence>
<feature type="transmembrane region" description="Helical" evidence="1">
    <location>
        <begin position="93"/>
        <end position="120"/>
    </location>
</feature>
<evidence type="ECO:0000313" key="4">
    <source>
        <dbReference type="Proteomes" id="UP000199639"/>
    </source>
</evidence>
<reference evidence="2 4" key="1">
    <citation type="submission" date="2016-10" db="EMBL/GenBank/DDBJ databases">
        <authorList>
            <person name="Varghese N."/>
            <person name="Submissions S."/>
        </authorList>
    </citation>
    <scope>NUCLEOTIDE SEQUENCE [LARGE SCALE GENOMIC DNA]</scope>
    <source>
        <strain evidence="2 4">CGMCC 1.11215</strain>
    </source>
</reference>
<sequence length="336" mass="34991">MTLVNSSAPTRPRDIAAALTLWLPFMAVVVTWLLWIDRLPGVLPRQWGRDGAVSSTMPTWGMAVIALVVSLGAASLATYWLRERGAPNRRQVYLGLGFAAGLSSSLWLTTAGITVAAGAAEPKMGAWVLLTFAACGYGLLPFLIAQKWVTPATVTELPETTAETTTAATATADPSATWTKVVTSPVMATIGGLIVLGGAIGIVAQLRDEGLTGAAAASAMAVAIVVLILTATLLFVQVRVSVDQRGLRVVSRLLGIRLKQVPLDQVESAFAETVSPFHSGGWGYRLTGGRSAVVMRGGPALVVNLRRGNQFAVTVDDPQAAAALLTGLSAANPTAH</sequence>
<feature type="transmembrane region" description="Helical" evidence="1">
    <location>
        <begin position="15"/>
        <end position="35"/>
    </location>
</feature>
<dbReference type="EMBL" id="SOFD01000035">
    <property type="protein sequence ID" value="TFB74498.1"/>
    <property type="molecule type" value="Genomic_DNA"/>
</dbReference>
<feature type="transmembrane region" description="Helical" evidence="1">
    <location>
        <begin position="186"/>
        <end position="206"/>
    </location>
</feature>
<keyword evidence="5" id="KW-1185">Reference proteome</keyword>
<dbReference type="EMBL" id="FNIB01000004">
    <property type="protein sequence ID" value="SDN18523.1"/>
    <property type="molecule type" value="Genomic_DNA"/>
</dbReference>
<keyword evidence="1" id="KW-0812">Transmembrane</keyword>
<feature type="transmembrane region" description="Helical" evidence="1">
    <location>
        <begin position="212"/>
        <end position="236"/>
    </location>
</feature>
<name>A0A4R8V1D2_9MICO</name>
<feature type="transmembrane region" description="Helical" evidence="1">
    <location>
        <begin position="126"/>
        <end position="145"/>
    </location>
</feature>
<dbReference type="STRING" id="1424659.SAMN05216368_104114"/>